<dbReference type="Gene3D" id="1.10.3720.10">
    <property type="entry name" value="MetI-like"/>
    <property type="match status" value="1"/>
</dbReference>
<feature type="transmembrane region" description="Helical" evidence="7">
    <location>
        <begin position="241"/>
        <end position="260"/>
    </location>
</feature>
<dbReference type="GO" id="GO:0042918">
    <property type="term" value="P:alkanesulfonate transmembrane transport"/>
    <property type="evidence" value="ECO:0007669"/>
    <property type="project" value="UniProtKB-ARBA"/>
</dbReference>
<dbReference type="RefSeq" id="WP_152581246.1">
    <property type="nucleotide sequence ID" value="NZ_QDAG01000008.1"/>
</dbReference>
<keyword evidence="5 7" id="KW-1133">Transmembrane helix</keyword>
<dbReference type="CDD" id="cd06261">
    <property type="entry name" value="TM_PBP2"/>
    <property type="match status" value="1"/>
</dbReference>
<evidence type="ECO:0000259" key="8">
    <source>
        <dbReference type="PROSITE" id="PS50928"/>
    </source>
</evidence>
<accession>A0A5N6S2Y4</accession>
<evidence type="ECO:0000256" key="5">
    <source>
        <dbReference type="ARBA" id="ARBA00022989"/>
    </source>
</evidence>
<protein>
    <submittedName>
        <fullName evidence="9">ABC transporter permease</fullName>
    </submittedName>
</protein>
<evidence type="ECO:0000256" key="7">
    <source>
        <dbReference type="RuleBase" id="RU363032"/>
    </source>
</evidence>
<gene>
    <name evidence="9" type="ORF">DDE84_08375</name>
</gene>
<comment type="subcellular location">
    <subcellularLocation>
        <location evidence="1 7">Cell membrane</location>
        <topology evidence="1 7">Multi-pass membrane protein</topology>
    </subcellularLocation>
</comment>
<evidence type="ECO:0000256" key="2">
    <source>
        <dbReference type="ARBA" id="ARBA00022448"/>
    </source>
</evidence>
<dbReference type="PROSITE" id="PS50928">
    <property type="entry name" value="ABC_TM1"/>
    <property type="match status" value="1"/>
</dbReference>
<keyword evidence="10" id="KW-1185">Reference proteome</keyword>
<feature type="transmembrane region" description="Helical" evidence="7">
    <location>
        <begin position="91"/>
        <end position="110"/>
    </location>
</feature>
<proteinExistence type="inferred from homology"/>
<dbReference type="FunFam" id="1.10.3720.10:FF:000003">
    <property type="entry name" value="Aliphatic sulfonate ABC transporter permease"/>
    <property type="match status" value="1"/>
</dbReference>
<keyword evidence="3" id="KW-1003">Cell membrane</keyword>
<dbReference type="GO" id="GO:0005886">
    <property type="term" value="C:plasma membrane"/>
    <property type="evidence" value="ECO:0007669"/>
    <property type="project" value="UniProtKB-SubCell"/>
</dbReference>
<comment type="similarity">
    <text evidence="7">Belongs to the binding-protein-dependent transport system permease family.</text>
</comment>
<evidence type="ECO:0000313" key="9">
    <source>
        <dbReference type="EMBL" id="KAE8127543.1"/>
    </source>
</evidence>
<dbReference type="Proteomes" id="UP000325415">
    <property type="component" value="Unassembled WGS sequence"/>
</dbReference>
<dbReference type="PANTHER" id="PTHR30151:SF0">
    <property type="entry name" value="ABC TRANSPORTER PERMEASE PROTEIN MJ0413-RELATED"/>
    <property type="match status" value="1"/>
</dbReference>
<dbReference type="OrthoDB" id="9796361at2"/>
<organism evidence="9 10">
    <name type="scientific">Bifidobacterium tibiigranuli</name>
    <dbReference type="NCBI Taxonomy" id="2172043"/>
    <lineage>
        <taxon>Bacteria</taxon>
        <taxon>Bacillati</taxon>
        <taxon>Actinomycetota</taxon>
        <taxon>Actinomycetes</taxon>
        <taxon>Bifidobacteriales</taxon>
        <taxon>Bifidobacteriaceae</taxon>
        <taxon>Bifidobacterium</taxon>
    </lineage>
</organism>
<evidence type="ECO:0000256" key="3">
    <source>
        <dbReference type="ARBA" id="ARBA00022475"/>
    </source>
</evidence>
<comment type="caution">
    <text evidence="9">The sequence shown here is derived from an EMBL/GenBank/DDBJ whole genome shotgun (WGS) entry which is preliminary data.</text>
</comment>
<name>A0A5N6S2Y4_9BIFI</name>
<feature type="transmembrane region" description="Helical" evidence="7">
    <location>
        <begin position="187"/>
        <end position="207"/>
    </location>
</feature>
<feature type="transmembrane region" description="Helical" evidence="7">
    <location>
        <begin position="21"/>
        <end position="38"/>
    </location>
</feature>
<dbReference type="AlphaFoldDB" id="A0A5N6S2Y4"/>
<feature type="transmembrane region" description="Helical" evidence="7">
    <location>
        <begin position="122"/>
        <end position="140"/>
    </location>
</feature>
<evidence type="ECO:0000256" key="6">
    <source>
        <dbReference type="ARBA" id="ARBA00023136"/>
    </source>
</evidence>
<feature type="domain" description="ABC transmembrane type-1" evidence="8">
    <location>
        <begin position="80"/>
        <end position="260"/>
    </location>
</feature>
<keyword evidence="2 7" id="KW-0813">Transport</keyword>
<feature type="transmembrane region" description="Helical" evidence="7">
    <location>
        <begin position="146"/>
        <end position="166"/>
    </location>
</feature>
<dbReference type="InterPro" id="IPR000515">
    <property type="entry name" value="MetI-like"/>
</dbReference>
<keyword evidence="4 7" id="KW-0812">Transmembrane</keyword>
<reference evidence="9 10" key="1">
    <citation type="submission" date="2018-04" db="EMBL/GenBank/DDBJ databases">
        <authorList>
            <person name="Eckel V.P."/>
            <person name="Vogel R.F."/>
        </authorList>
    </citation>
    <scope>NUCLEOTIDE SEQUENCE [LARGE SCALE GENOMIC DNA]</scope>
    <source>
        <strain evidence="10">TMW 2.1764</strain>
    </source>
</reference>
<dbReference type="InterPro" id="IPR035906">
    <property type="entry name" value="MetI-like_sf"/>
</dbReference>
<evidence type="ECO:0000313" key="10">
    <source>
        <dbReference type="Proteomes" id="UP000325415"/>
    </source>
</evidence>
<evidence type="ECO:0000256" key="1">
    <source>
        <dbReference type="ARBA" id="ARBA00004651"/>
    </source>
</evidence>
<dbReference type="GeneID" id="78127694"/>
<sequence>MTGRKNPATWGKTLLSKLGHGIQKLIFPILVIAIWESSSFSSDYSSVFPTPSKIIHALGDWIFGFDGSTQSVSGQWLTAAASSLTRVLSGYALAIVLGIIAGIVCSWWEVTKRLLEPTVQMLRFIPPVSWIPLSIIWFGIGDGPAVFLVFLAAFFHIFINTTHGIVSTPENLLRATEMMSASSLQKLIYVALPHAVPSIFTGLRTGLGAAWMTVVTSEMIAVKSGLGYSLWDSYNFMRLDLVVAAMVSIGVIGYLSDFILRLSYRRVMFWKES</sequence>
<keyword evidence="6 7" id="KW-0472">Membrane</keyword>
<dbReference type="PANTHER" id="PTHR30151">
    <property type="entry name" value="ALKANE SULFONATE ABC TRANSPORTER-RELATED, MEMBRANE SUBUNIT"/>
    <property type="match status" value="1"/>
</dbReference>
<dbReference type="EMBL" id="QDAG01000008">
    <property type="protein sequence ID" value="KAE8127543.1"/>
    <property type="molecule type" value="Genomic_DNA"/>
</dbReference>
<evidence type="ECO:0000256" key="4">
    <source>
        <dbReference type="ARBA" id="ARBA00022692"/>
    </source>
</evidence>
<dbReference type="Pfam" id="PF00528">
    <property type="entry name" value="BPD_transp_1"/>
    <property type="match status" value="1"/>
</dbReference>
<dbReference type="SUPFAM" id="SSF161098">
    <property type="entry name" value="MetI-like"/>
    <property type="match status" value="1"/>
</dbReference>